<organism evidence="1 2">
    <name type="scientific">Phakopsora pachyrhizi</name>
    <name type="common">Asian soybean rust disease fungus</name>
    <dbReference type="NCBI Taxonomy" id="170000"/>
    <lineage>
        <taxon>Eukaryota</taxon>
        <taxon>Fungi</taxon>
        <taxon>Dikarya</taxon>
        <taxon>Basidiomycota</taxon>
        <taxon>Pucciniomycotina</taxon>
        <taxon>Pucciniomycetes</taxon>
        <taxon>Pucciniales</taxon>
        <taxon>Phakopsoraceae</taxon>
        <taxon>Phakopsora</taxon>
    </lineage>
</organism>
<evidence type="ECO:0000313" key="1">
    <source>
        <dbReference type="EMBL" id="CAH7683459.1"/>
    </source>
</evidence>
<protein>
    <submittedName>
        <fullName evidence="1">Uncharacterized protein</fullName>
    </submittedName>
</protein>
<evidence type="ECO:0000313" key="2">
    <source>
        <dbReference type="Proteomes" id="UP001153365"/>
    </source>
</evidence>
<gene>
    <name evidence="1" type="ORF">PPACK8108_LOCUS16988</name>
</gene>
<comment type="caution">
    <text evidence="1">The sequence shown here is derived from an EMBL/GenBank/DDBJ whole genome shotgun (WGS) entry which is preliminary data.</text>
</comment>
<name>A0AAV0B8Z3_PHAPC</name>
<keyword evidence="2" id="KW-1185">Reference proteome</keyword>
<proteinExistence type="predicted"/>
<dbReference type="EMBL" id="CALTRL010004698">
    <property type="protein sequence ID" value="CAH7683459.1"/>
    <property type="molecule type" value="Genomic_DNA"/>
</dbReference>
<accession>A0AAV0B8Z3</accession>
<dbReference type="Proteomes" id="UP001153365">
    <property type="component" value="Unassembled WGS sequence"/>
</dbReference>
<dbReference type="AlphaFoldDB" id="A0AAV0B8Z3"/>
<reference evidence="1" key="1">
    <citation type="submission" date="2022-06" db="EMBL/GenBank/DDBJ databases">
        <authorList>
            <consortium name="SYNGENTA / RWTH Aachen University"/>
        </authorList>
    </citation>
    <scope>NUCLEOTIDE SEQUENCE</scope>
</reference>
<sequence length="160" mass="18048">MAKGKGLCEKLSARMFCETGLEPAAISATPVYGSAQTRGYQRSRGKPLLTLINDDLNLPTKLSGPQVQKTCSFIESLRDLQNLNNESMDLSEPRVLGAQLEAEGEIKNSKEIVQLWHEMIDQLYVVIEGTWILSGKSKWEFDLLFEEVSQYIKLDNFTNF</sequence>